<protein>
    <submittedName>
        <fullName evidence="2">Uncharacterized protein</fullName>
    </submittedName>
</protein>
<feature type="compositionally biased region" description="Polar residues" evidence="1">
    <location>
        <begin position="1"/>
        <end position="13"/>
    </location>
</feature>
<evidence type="ECO:0000313" key="2">
    <source>
        <dbReference type="EMBL" id="KAK6981451.1"/>
    </source>
</evidence>
<sequence>MLWSSPSIYSQPEQTEEQELSEYPFQVPGYEGEMWLHRGTDPWSAYSARFQAIIAQHVNDSPNVGVNTHPMSLCSGFSDPGLPATWKRLDSHFLADADLTAECPMHIHPLPSLLNTPDSIRYPKSKTPTRTVLHPVRTSLDDSLLHIHPLQLEMHSQKTLFLPPLSVQRSTATSAVKTRSSVDLDTSSGQWPTPTATMGMEQLFAKPASNVHGMFSIHGANIQSGERIAHTLLRYLSVGAGIMCSLAYNVGKRCKNKVGEDKKKLGVENKKFGSKLENLGPSDRTTYGAGVGSGVGWASAKLGPNCFLEVTA</sequence>
<dbReference type="EMBL" id="JAWWNJ010000150">
    <property type="protein sequence ID" value="KAK6981451.1"/>
    <property type="molecule type" value="Genomic_DNA"/>
</dbReference>
<proteinExistence type="predicted"/>
<keyword evidence="3" id="KW-1185">Reference proteome</keyword>
<organism evidence="2 3">
    <name type="scientific">Favolaschia claudopus</name>
    <dbReference type="NCBI Taxonomy" id="2862362"/>
    <lineage>
        <taxon>Eukaryota</taxon>
        <taxon>Fungi</taxon>
        <taxon>Dikarya</taxon>
        <taxon>Basidiomycota</taxon>
        <taxon>Agaricomycotina</taxon>
        <taxon>Agaricomycetes</taxon>
        <taxon>Agaricomycetidae</taxon>
        <taxon>Agaricales</taxon>
        <taxon>Marasmiineae</taxon>
        <taxon>Mycenaceae</taxon>
        <taxon>Favolaschia</taxon>
    </lineage>
</organism>
<accession>A0AAV9ZHE0</accession>
<dbReference type="Proteomes" id="UP001362999">
    <property type="component" value="Unassembled WGS sequence"/>
</dbReference>
<gene>
    <name evidence="2" type="ORF">R3P38DRAFT_3463825</name>
</gene>
<comment type="caution">
    <text evidence="2">The sequence shown here is derived from an EMBL/GenBank/DDBJ whole genome shotgun (WGS) entry which is preliminary data.</text>
</comment>
<evidence type="ECO:0000313" key="3">
    <source>
        <dbReference type="Proteomes" id="UP001362999"/>
    </source>
</evidence>
<evidence type="ECO:0000256" key="1">
    <source>
        <dbReference type="SAM" id="MobiDB-lite"/>
    </source>
</evidence>
<feature type="region of interest" description="Disordered" evidence="1">
    <location>
        <begin position="1"/>
        <end position="21"/>
    </location>
</feature>
<dbReference type="AlphaFoldDB" id="A0AAV9ZHE0"/>
<reference evidence="2 3" key="1">
    <citation type="journal article" date="2024" name="J Genomics">
        <title>Draft genome sequencing and assembly of Favolaschia claudopus CIRM-BRFM 2984 isolated from oak limbs.</title>
        <authorList>
            <person name="Navarro D."/>
            <person name="Drula E."/>
            <person name="Chaduli D."/>
            <person name="Cazenave R."/>
            <person name="Ahrendt S."/>
            <person name="Wang J."/>
            <person name="Lipzen A."/>
            <person name="Daum C."/>
            <person name="Barry K."/>
            <person name="Grigoriev I.V."/>
            <person name="Favel A."/>
            <person name="Rosso M.N."/>
            <person name="Martin F."/>
        </authorList>
    </citation>
    <scope>NUCLEOTIDE SEQUENCE [LARGE SCALE GENOMIC DNA]</scope>
    <source>
        <strain evidence="2 3">CIRM-BRFM 2984</strain>
    </source>
</reference>
<name>A0AAV9ZHE0_9AGAR</name>